<dbReference type="GO" id="GO:0016020">
    <property type="term" value="C:membrane"/>
    <property type="evidence" value="ECO:0007669"/>
    <property type="project" value="UniProtKB-SubCell"/>
</dbReference>
<evidence type="ECO:0000256" key="1">
    <source>
        <dbReference type="ARBA" id="ARBA00004167"/>
    </source>
</evidence>
<comment type="similarity">
    <text evidence="5">Belongs to the SPATA31 family.</text>
</comment>
<evidence type="ECO:0000256" key="6">
    <source>
        <dbReference type="SAM" id="MobiDB-lite"/>
    </source>
</evidence>
<evidence type="ECO:0000256" key="4">
    <source>
        <dbReference type="ARBA" id="ARBA00023136"/>
    </source>
</evidence>
<evidence type="ECO:0000313" key="8">
    <source>
        <dbReference type="Ensembl" id="ENSEASP00005020373.1"/>
    </source>
</evidence>
<dbReference type="Ensembl" id="ENSEAST00005022118.1">
    <property type="protein sequence ID" value="ENSEASP00005020373.1"/>
    <property type="gene ID" value="ENSEASG00005014014.1"/>
</dbReference>
<evidence type="ECO:0000256" key="3">
    <source>
        <dbReference type="ARBA" id="ARBA00022989"/>
    </source>
</evidence>
<keyword evidence="3" id="KW-1133">Transmembrane helix</keyword>
<feature type="region of interest" description="Disordered" evidence="6">
    <location>
        <begin position="243"/>
        <end position="321"/>
    </location>
</feature>
<sequence length="357" mass="39506">MLSPTFVYGSIFIITLIIWQVKRSYDGLRLEPKRSCCQVGKPRRISQEEAEKPWELLSVMKSQGWLPQEGSVRRLLCADTCCQICNALALEIQQLLVGENSLISSTSSRPSQGSSCLEMLSLSTVSFEQSLQHPSPQSKELSLPSAIPTVLQLTDQRSLTQSAAQSAGAVSLHHYWAEHLQRGQELQVLEMPRGPEIVSSSRFEEPVVPGYQQKMMQTHPYKRPGLPESGLRNKMKSFLHWINPKTKGKGHKESVFSTAEKVASTRQNVEKSLAPAKSPTGQPKRQKTRGDPKAQSPPTEQHVGLAFLDNPPSSDGKLQHCSHSHQLYSASVLGHPHHCPRHCPRVACAPTQPGNPP</sequence>
<dbReference type="AlphaFoldDB" id="A0A8C4M5Q3"/>
<dbReference type="InterPro" id="IPR027970">
    <property type="entry name" value="SPATA31-like"/>
</dbReference>
<protein>
    <recommendedName>
        <fullName evidence="7">SPATA31-like domain-containing protein</fullName>
    </recommendedName>
</protein>
<feature type="domain" description="SPATA31-like" evidence="7">
    <location>
        <begin position="38"/>
        <end position="116"/>
    </location>
</feature>
<keyword evidence="4" id="KW-0472">Membrane</keyword>
<organism evidence="8">
    <name type="scientific">Equus asinus asinus</name>
    <dbReference type="NCBI Taxonomy" id="83772"/>
    <lineage>
        <taxon>Eukaryota</taxon>
        <taxon>Metazoa</taxon>
        <taxon>Chordata</taxon>
        <taxon>Craniata</taxon>
        <taxon>Vertebrata</taxon>
        <taxon>Euteleostomi</taxon>
        <taxon>Mammalia</taxon>
        <taxon>Eutheria</taxon>
        <taxon>Laurasiatheria</taxon>
        <taxon>Perissodactyla</taxon>
        <taxon>Equidae</taxon>
        <taxon>Equus</taxon>
    </lineage>
</organism>
<evidence type="ECO:0000256" key="5">
    <source>
        <dbReference type="ARBA" id="ARBA00035009"/>
    </source>
</evidence>
<evidence type="ECO:0000256" key="2">
    <source>
        <dbReference type="ARBA" id="ARBA00022692"/>
    </source>
</evidence>
<comment type="subcellular location">
    <subcellularLocation>
        <location evidence="1">Membrane</location>
        <topology evidence="1">Single-pass membrane protein</topology>
    </subcellularLocation>
</comment>
<dbReference type="OMA" id="FSHWINP"/>
<proteinExistence type="inferred from homology"/>
<reference evidence="8" key="1">
    <citation type="submission" date="2023-03" db="UniProtKB">
        <authorList>
            <consortium name="Ensembl"/>
        </authorList>
    </citation>
    <scope>IDENTIFICATION</scope>
</reference>
<name>A0A8C4M5Q3_EQUAS</name>
<dbReference type="Pfam" id="PF15371">
    <property type="entry name" value="DUF4599"/>
    <property type="match status" value="1"/>
</dbReference>
<dbReference type="PANTHER" id="PTHR21859">
    <property type="entry name" value="ACROSOME-SPECIFIC PROTEIN"/>
    <property type="match status" value="1"/>
</dbReference>
<evidence type="ECO:0000259" key="7">
    <source>
        <dbReference type="Pfam" id="PF15371"/>
    </source>
</evidence>
<accession>A0A8C4M5Q3</accession>
<keyword evidence="2" id="KW-0812">Transmembrane</keyword>
<dbReference type="PANTHER" id="PTHR21859:SF15">
    <property type="entry name" value="PROTEIN SPATA31F1-RELATED"/>
    <property type="match status" value="1"/>
</dbReference>